<evidence type="ECO:0000313" key="2">
    <source>
        <dbReference type="EMBL" id="QQP51474.1"/>
    </source>
</evidence>
<reference evidence="3" key="1">
    <citation type="submission" date="2021-01" db="EMBL/GenBank/DDBJ databases">
        <title>Caligus Genome Assembly.</title>
        <authorList>
            <person name="Gallardo-Escarate C."/>
        </authorList>
    </citation>
    <scope>NUCLEOTIDE SEQUENCE [LARGE SCALE GENOMIC DNA]</scope>
</reference>
<dbReference type="EMBL" id="CP045897">
    <property type="protein sequence ID" value="QQP51474.1"/>
    <property type="molecule type" value="Genomic_DNA"/>
</dbReference>
<gene>
    <name evidence="2" type="ORF">FKW44_012851</name>
</gene>
<keyword evidence="3" id="KW-1185">Reference proteome</keyword>
<accession>A0A7T8K9V0</accession>
<feature type="compositionally biased region" description="Basic residues" evidence="1">
    <location>
        <begin position="1"/>
        <end position="14"/>
    </location>
</feature>
<evidence type="ECO:0000313" key="3">
    <source>
        <dbReference type="Proteomes" id="UP000595437"/>
    </source>
</evidence>
<proteinExistence type="predicted"/>
<feature type="region of interest" description="Disordered" evidence="1">
    <location>
        <begin position="1"/>
        <end position="27"/>
    </location>
</feature>
<protein>
    <submittedName>
        <fullName evidence="2">Uncharacterized protein</fullName>
    </submittedName>
</protein>
<dbReference type="AlphaFoldDB" id="A0A7T8K9V0"/>
<organism evidence="2 3">
    <name type="scientific">Caligus rogercresseyi</name>
    <name type="common">Sea louse</name>
    <dbReference type="NCBI Taxonomy" id="217165"/>
    <lineage>
        <taxon>Eukaryota</taxon>
        <taxon>Metazoa</taxon>
        <taxon>Ecdysozoa</taxon>
        <taxon>Arthropoda</taxon>
        <taxon>Crustacea</taxon>
        <taxon>Multicrustacea</taxon>
        <taxon>Hexanauplia</taxon>
        <taxon>Copepoda</taxon>
        <taxon>Siphonostomatoida</taxon>
        <taxon>Caligidae</taxon>
        <taxon>Caligus</taxon>
    </lineage>
</organism>
<dbReference type="Proteomes" id="UP000595437">
    <property type="component" value="Chromosome 8"/>
</dbReference>
<evidence type="ECO:0000256" key="1">
    <source>
        <dbReference type="SAM" id="MobiDB-lite"/>
    </source>
</evidence>
<sequence length="49" mass="5779">MIGGKAKKKRHFSLHHQGWGRELHPSDEMSPWGQVRLRLHHRTPQCLRG</sequence>
<name>A0A7T8K9V0_CALRO</name>